<organism evidence="4 5">
    <name type="scientific">Melghirimyces thermohalophilus</name>
    <dbReference type="NCBI Taxonomy" id="1236220"/>
    <lineage>
        <taxon>Bacteria</taxon>
        <taxon>Bacillati</taxon>
        <taxon>Bacillota</taxon>
        <taxon>Bacilli</taxon>
        <taxon>Bacillales</taxon>
        <taxon>Thermoactinomycetaceae</taxon>
        <taxon>Melghirimyces</taxon>
    </lineage>
</organism>
<keyword evidence="1" id="KW-1015">Disulfide bond</keyword>
<dbReference type="InterPro" id="IPR050553">
    <property type="entry name" value="Thioredoxin_ResA/DsbE_sf"/>
</dbReference>
<feature type="compositionally biased region" description="Basic and acidic residues" evidence="2">
    <location>
        <begin position="45"/>
        <end position="65"/>
    </location>
</feature>
<evidence type="ECO:0000259" key="3">
    <source>
        <dbReference type="PROSITE" id="PS51352"/>
    </source>
</evidence>
<evidence type="ECO:0000313" key="5">
    <source>
        <dbReference type="Proteomes" id="UP000199387"/>
    </source>
</evidence>
<feature type="compositionally biased region" description="Polar residues" evidence="2">
    <location>
        <begin position="33"/>
        <end position="44"/>
    </location>
</feature>
<dbReference type="InterPro" id="IPR036249">
    <property type="entry name" value="Thioredoxin-like_sf"/>
</dbReference>
<dbReference type="AlphaFoldDB" id="A0A1G6HPY9"/>
<gene>
    <name evidence="4" type="ORF">SAMN04488112_101152</name>
</gene>
<keyword evidence="5" id="KW-1185">Reference proteome</keyword>
<dbReference type="SUPFAM" id="SSF52833">
    <property type="entry name" value="Thioredoxin-like"/>
    <property type="match status" value="1"/>
</dbReference>
<dbReference type="RefSeq" id="WP_176757736.1">
    <property type="nucleotide sequence ID" value="NZ_FMZA01000001.1"/>
</dbReference>
<proteinExistence type="predicted"/>
<dbReference type="InterPro" id="IPR017937">
    <property type="entry name" value="Thioredoxin_CS"/>
</dbReference>
<dbReference type="GO" id="GO:0016209">
    <property type="term" value="F:antioxidant activity"/>
    <property type="evidence" value="ECO:0007669"/>
    <property type="project" value="InterPro"/>
</dbReference>
<dbReference type="Proteomes" id="UP000199387">
    <property type="component" value="Unassembled WGS sequence"/>
</dbReference>
<dbReference type="Gene3D" id="3.40.30.10">
    <property type="entry name" value="Glutaredoxin"/>
    <property type="match status" value="1"/>
</dbReference>
<evidence type="ECO:0000256" key="1">
    <source>
        <dbReference type="ARBA" id="ARBA00023157"/>
    </source>
</evidence>
<dbReference type="STRING" id="1236220.SAMN04488112_101152"/>
<dbReference type="InterPro" id="IPR000866">
    <property type="entry name" value="AhpC/TSA"/>
</dbReference>
<name>A0A1G6HPY9_9BACL</name>
<reference evidence="4 5" key="1">
    <citation type="submission" date="2016-10" db="EMBL/GenBank/DDBJ databases">
        <authorList>
            <person name="de Groot N.N."/>
        </authorList>
    </citation>
    <scope>NUCLEOTIDE SEQUENCE [LARGE SCALE GENOMIC DNA]</scope>
    <source>
        <strain evidence="4 5">DSM 45514</strain>
    </source>
</reference>
<dbReference type="Pfam" id="PF00578">
    <property type="entry name" value="AhpC-TSA"/>
    <property type="match status" value="1"/>
</dbReference>
<feature type="region of interest" description="Disordered" evidence="2">
    <location>
        <begin position="32"/>
        <end position="72"/>
    </location>
</feature>
<dbReference type="InterPro" id="IPR013766">
    <property type="entry name" value="Thioredoxin_domain"/>
</dbReference>
<dbReference type="PANTHER" id="PTHR42852:SF17">
    <property type="entry name" value="THIOREDOXIN-LIKE PROTEIN HI_1115"/>
    <property type="match status" value="1"/>
</dbReference>
<protein>
    <submittedName>
        <fullName evidence="4">Thiol-disulfide isomerase or thioredoxin</fullName>
    </submittedName>
</protein>
<feature type="domain" description="Thioredoxin" evidence="3">
    <location>
        <begin position="65"/>
        <end position="202"/>
    </location>
</feature>
<sequence length="202" mass="22451">MNHRFQWRHVLIGVIILAAAGAAVWTAVEPKSDQTASGSEQAVSRSEETEGQGGDHSESKTHGAIREGSPAPDFTLKTLQGEKVSLSDNGGKPTIINFWASWCGPCREEMPLLQKAYEQYGDQVNFRLINTGDGKITMDDYLKKQDFTFPILRDESGEVADDYQIINIPQTFIVDEQGQVIKRVMGTLSEEELMNIMKKITS</sequence>
<dbReference type="GO" id="GO:0016853">
    <property type="term" value="F:isomerase activity"/>
    <property type="evidence" value="ECO:0007669"/>
    <property type="project" value="UniProtKB-KW"/>
</dbReference>
<keyword evidence="4" id="KW-0413">Isomerase</keyword>
<dbReference type="GO" id="GO:0016491">
    <property type="term" value="F:oxidoreductase activity"/>
    <property type="evidence" value="ECO:0007669"/>
    <property type="project" value="InterPro"/>
</dbReference>
<dbReference type="EMBL" id="FMZA01000001">
    <property type="protein sequence ID" value="SDB96302.1"/>
    <property type="molecule type" value="Genomic_DNA"/>
</dbReference>
<dbReference type="PROSITE" id="PS51352">
    <property type="entry name" value="THIOREDOXIN_2"/>
    <property type="match status" value="1"/>
</dbReference>
<dbReference type="CDD" id="cd02966">
    <property type="entry name" value="TlpA_like_family"/>
    <property type="match status" value="1"/>
</dbReference>
<accession>A0A1G6HPY9</accession>
<dbReference type="PROSITE" id="PS00194">
    <property type="entry name" value="THIOREDOXIN_1"/>
    <property type="match status" value="1"/>
</dbReference>
<dbReference type="PANTHER" id="PTHR42852">
    <property type="entry name" value="THIOL:DISULFIDE INTERCHANGE PROTEIN DSBE"/>
    <property type="match status" value="1"/>
</dbReference>
<evidence type="ECO:0000313" key="4">
    <source>
        <dbReference type="EMBL" id="SDB96302.1"/>
    </source>
</evidence>
<evidence type="ECO:0000256" key="2">
    <source>
        <dbReference type="SAM" id="MobiDB-lite"/>
    </source>
</evidence>